<organism evidence="2 3">
    <name type="scientific">Marinobacter antarcticus</name>
    <dbReference type="NCBI Taxonomy" id="564117"/>
    <lineage>
        <taxon>Bacteria</taxon>
        <taxon>Pseudomonadati</taxon>
        <taxon>Pseudomonadota</taxon>
        <taxon>Gammaproteobacteria</taxon>
        <taxon>Pseudomonadales</taxon>
        <taxon>Marinobacteraceae</taxon>
        <taxon>Marinobacter</taxon>
    </lineage>
</organism>
<dbReference type="SUPFAM" id="SSF46955">
    <property type="entry name" value="Putative DNA-binding domain"/>
    <property type="match status" value="1"/>
</dbReference>
<dbReference type="AlphaFoldDB" id="A0A1M6SUL7"/>
<dbReference type="Proteomes" id="UP000184497">
    <property type="component" value="Unassembled WGS sequence"/>
</dbReference>
<dbReference type="Pfam" id="PF12728">
    <property type="entry name" value="HTH_17"/>
    <property type="match status" value="1"/>
</dbReference>
<dbReference type="STRING" id="564117.SAMN05216369_2257"/>
<feature type="domain" description="Helix-turn-helix" evidence="1">
    <location>
        <begin position="13"/>
        <end position="58"/>
    </location>
</feature>
<dbReference type="InterPro" id="IPR009061">
    <property type="entry name" value="DNA-bd_dom_put_sf"/>
</dbReference>
<keyword evidence="3" id="KW-1185">Reference proteome</keyword>
<dbReference type="OrthoDB" id="5298532at2"/>
<dbReference type="RefSeq" id="WP_072797379.1">
    <property type="nucleotide sequence ID" value="NZ_FRAQ01000001.1"/>
</dbReference>
<evidence type="ECO:0000313" key="3">
    <source>
        <dbReference type="Proteomes" id="UP000184497"/>
    </source>
</evidence>
<evidence type="ECO:0000313" key="2">
    <source>
        <dbReference type="EMBL" id="SHK48337.1"/>
    </source>
</evidence>
<reference evidence="3" key="1">
    <citation type="submission" date="2016-11" db="EMBL/GenBank/DDBJ databases">
        <authorList>
            <person name="Varghese N."/>
            <person name="Submissions S."/>
        </authorList>
    </citation>
    <scope>NUCLEOTIDE SEQUENCE [LARGE SCALE GENOMIC DNA]</scope>
    <source>
        <strain evidence="3">CGMCC 1.10835</strain>
    </source>
</reference>
<dbReference type="InterPro" id="IPR041657">
    <property type="entry name" value="HTH_17"/>
</dbReference>
<sequence>MTNATKDLKTLFLSDKDLANRYSIHRVTPWRWVRDGKLPAPIKINGSTRWKLSDIEAWEVEQEATA</sequence>
<gene>
    <name evidence="2" type="ORF">SAMN05216369_2257</name>
</gene>
<name>A0A1M6SUL7_9GAMM</name>
<protein>
    <submittedName>
        <fullName evidence="2">Helix-turn-helix domain-containing protein</fullName>
    </submittedName>
</protein>
<dbReference type="Gene3D" id="1.10.238.160">
    <property type="match status" value="1"/>
</dbReference>
<evidence type="ECO:0000259" key="1">
    <source>
        <dbReference type="Pfam" id="PF12728"/>
    </source>
</evidence>
<accession>A0A1M6SUL7</accession>
<proteinExistence type="predicted"/>
<dbReference type="EMBL" id="FRAQ01000001">
    <property type="protein sequence ID" value="SHK48337.1"/>
    <property type="molecule type" value="Genomic_DNA"/>
</dbReference>